<evidence type="ECO:0000256" key="2">
    <source>
        <dbReference type="ARBA" id="ARBA00022801"/>
    </source>
</evidence>
<dbReference type="PANTHER" id="PTHR43046:SF14">
    <property type="entry name" value="MUTT_NUDIX FAMILY PROTEIN"/>
    <property type="match status" value="1"/>
</dbReference>
<protein>
    <submittedName>
        <fullName evidence="4">ADP-ribose pyrophosphatase YjhB (NUDIX family)</fullName>
    </submittedName>
</protein>
<keyword evidence="5" id="KW-1185">Reference proteome</keyword>
<reference evidence="4 5" key="1">
    <citation type="submission" date="2024-06" db="EMBL/GenBank/DDBJ databases">
        <title>Genomic Encyclopedia of Type Strains, Phase IV (KMG-IV): sequencing the most valuable type-strain genomes for metagenomic binning, comparative biology and taxonomic classification.</title>
        <authorList>
            <person name="Goeker M."/>
        </authorList>
    </citation>
    <scope>NUCLEOTIDE SEQUENCE [LARGE SCALE GENOMIC DNA]</scope>
    <source>
        <strain evidence="4 5">DSM 29388</strain>
    </source>
</reference>
<comment type="cofactor">
    <cofactor evidence="1">
        <name>Mg(2+)</name>
        <dbReference type="ChEBI" id="CHEBI:18420"/>
    </cofactor>
</comment>
<evidence type="ECO:0000259" key="3">
    <source>
        <dbReference type="PROSITE" id="PS51462"/>
    </source>
</evidence>
<dbReference type="Pfam" id="PF00293">
    <property type="entry name" value="NUDIX"/>
    <property type="match status" value="1"/>
</dbReference>
<proteinExistence type="predicted"/>
<sequence>MTPFNIRVYGLLVVENQLMIIREPFAGTVIDKFPGGGLEFGEGTIECLQREFLEELNLEIEVLEHFYTQDFFLQSRFDENEQIFMVYYKVIAKDIHQLKVIDQDIQEIIWKDLSEVQPTDVSLETDQLVIKMLIGKS</sequence>
<comment type="caution">
    <text evidence="4">The sequence shown here is derived from an EMBL/GenBank/DDBJ whole genome shotgun (WGS) entry which is preliminary data.</text>
</comment>
<dbReference type="RefSeq" id="WP_354508512.1">
    <property type="nucleotide sequence ID" value="NZ_JBEPMO010000006.1"/>
</dbReference>
<gene>
    <name evidence="4" type="ORF">ABID46_001440</name>
</gene>
<dbReference type="EMBL" id="JBEPMO010000006">
    <property type="protein sequence ID" value="MET3731859.1"/>
    <property type="molecule type" value="Genomic_DNA"/>
</dbReference>
<dbReference type="InterPro" id="IPR000086">
    <property type="entry name" value="NUDIX_hydrolase_dom"/>
</dbReference>
<dbReference type="PANTHER" id="PTHR43046">
    <property type="entry name" value="GDP-MANNOSE MANNOSYL HYDROLASE"/>
    <property type="match status" value="1"/>
</dbReference>
<evidence type="ECO:0000313" key="4">
    <source>
        <dbReference type="EMBL" id="MET3731859.1"/>
    </source>
</evidence>
<evidence type="ECO:0000256" key="1">
    <source>
        <dbReference type="ARBA" id="ARBA00001946"/>
    </source>
</evidence>
<organism evidence="4 5">
    <name type="scientific">Moheibacter stercoris</name>
    <dbReference type="NCBI Taxonomy" id="1628251"/>
    <lineage>
        <taxon>Bacteria</taxon>
        <taxon>Pseudomonadati</taxon>
        <taxon>Bacteroidota</taxon>
        <taxon>Flavobacteriia</taxon>
        <taxon>Flavobacteriales</taxon>
        <taxon>Weeksellaceae</taxon>
        <taxon>Moheibacter</taxon>
    </lineage>
</organism>
<dbReference type="PROSITE" id="PS00893">
    <property type="entry name" value="NUDIX_BOX"/>
    <property type="match status" value="1"/>
</dbReference>
<dbReference type="InterPro" id="IPR020084">
    <property type="entry name" value="NUDIX_hydrolase_CS"/>
</dbReference>
<dbReference type="PROSITE" id="PS51462">
    <property type="entry name" value="NUDIX"/>
    <property type="match status" value="1"/>
</dbReference>
<accession>A0ABV2LUQ3</accession>
<feature type="domain" description="Nudix hydrolase" evidence="3">
    <location>
        <begin position="3"/>
        <end position="134"/>
    </location>
</feature>
<evidence type="ECO:0000313" key="5">
    <source>
        <dbReference type="Proteomes" id="UP001549146"/>
    </source>
</evidence>
<keyword evidence="2" id="KW-0378">Hydrolase</keyword>
<name>A0ABV2LUQ3_9FLAO</name>
<dbReference type="InterPro" id="IPR015797">
    <property type="entry name" value="NUDIX_hydrolase-like_dom_sf"/>
</dbReference>
<dbReference type="SUPFAM" id="SSF55811">
    <property type="entry name" value="Nudix"/>
    <property type="match status" value="1"/>
</dbReference>
<dbReference type="Proteomes" id="UP001549146">
    <property type="component" value="Unassembled WGS sequence"/>
</dbReference>
<dbReference type="Gene3D" id="3.90.79.10">
    <property type="entry name" value="Nucleoside Triphosphate Pyrophosphohydrolase"/>
    <property type="match status" value="1"/>
</dbReference>